<dbReference type="AlphaFoldDB" id="A0A0W0U519"/>
<dbReference type="InterPro" id="IPR039424">
    <property type="entry name" value="SBP_5"/>
</dbReference>
<gene>
    <name evidence="7" type="ORF">Lfee_0494</name>
</gene>
<keyword evidence="5" id="KW-0472">Membrane</keyword>
<dbReference type="GO" id="GO:0030288">
    <property type="term" value="C:outer membrane-bounded periplasmic space"/>
    <property type="evidence" value="ECO:0007669"/>
    <property type="project" value="UniProtKB-ARBA"/>
</dbReference>
<dbReference type="EMBL" id="LNYB01000016">
    <property type="protein sequence ID" value="KTD03138.1"/>
    <property type="molecule type" value="Genomic_DNA"/>
</dbReference>
<dbReference type="GO" id="GO:1904680">
    <property type="term" value="F:peptide transmembrane transporter activity"/>
    <property type="evidence" value="ECO:0007669"/>
    <property type="project" value="TreeGrafter"/>
</dbReference>
<keyword evidence="5" id="KW-0812">Transmembrane</keyword>
<evidence type="ECO:0000313" key="8">
    <source>
        <dbReference type="Proteomes" id="UP000054698"/>
    </source>
</evidence>
<comment type="similarity">
    <text evidence="2">Belongs to the bacterial solute-binding protein 5 family.</text>
</comment>
<keyword evidence="8" id="KW-1185">Reference proteome</keyword>
<dbReference type="Proteomes" id="UP000054698">
    <property type="component" value="Unassembled WGS sequence"/>
</dbReference>
<dbReference type="PIRSF" id="PIRSF002741">
    <property type="entry name" value="MppA"/>
    <property type="match status" value="1"/>
</dbReference>
<feature type="transmembrane region" description="Helical" evidence="5">
    <location>
        <begin position="689"/>
        <end position="711"/>
    </location>
</feature>
<evidence type="ECO:0000256" key="1">
    <source>
        <dbReference type="ARBA" id="ARBA00004196"/>
    </source>
</evidence>
<evidence type="ECO:0000256" key="3">
    <source>
        <dbReference type="ARBA" id="ARBA00022448"/>
    </source>
</evidence>
<dbReference type="Gene3D" id="3.90.76.10">
    <property type="entry name" value="Dipeptide-binding Protein, Domain 1"/>
    <property type="match status" value="1"/>
</dbReference>
<dbReference type="PANTHER" id="PTHR30290:SF10">
    <property type="entry name" value="PERIPLASMIC OLIGOPEPTIDE-BINDING PROTEIN-RELATED"/>
    <property type="match status" value="1"/>
</dbReference>
<keyword evidence="3" id="KW-0813">Transport</keyword>
<evidence type="ECO:0000256" key="2">
    <source>
        <dbReference type="ARBA" id="ARBA00005695"/>
    </source>
</evidence>
<feature type="domain" description="Solute-binding protein family 5" evidence="6">
    <location>
        <begin position="171"/>
        <end position="589"/>
    </location>
</feature>
<dbReference type="SUPFAM" id="SSF53850">
    <property type="entry name" value="Periplasmic binding protein-like II"/>
    <property type="match status" value="1"/>
</dbReference>
<organism evidence="7 8">
    <name type="scientific">Legionella feeleii</name>
    <dbReference type="NCBI Taxonomy" id="453"/>
    <lineage>
        <taxon>Bacteria</taxon>
        <taxon>Pseudomonadati</taxon>
        <taxon>Pseudomonadota</taxon>
        <taxon>Gammaproteobacteria</taxon>
        <taxon>Legionellales</taxon>
        <taxon>Legionellaceae</taxon>
        <taxon>Legionella</taxon>
    </lineage>
</organism>
<comment type="subcellular location">
    <subcellularLocation>
        <location evidence="1">Cell envelope</location>
    </subcellularLocation>
</comment>
<evidence type="ECO:0000256" key="4">
    <source>
        <dbReference type="ARBA" id="ARBA00022729"/>
    </source>
</evidence>
<dbReference type="Gene3D" id="3.10.105.10">
    <property type="entry name" value="Dipeptide-binding Protein, Domain 3"/>
    <property type="match status" value="1"/>
</dbReference>
<dbReference type="CDD" id="cd08505">
    <property type="entry name" value="PBP2_NikA_DppA_OppA_like_18"/>
    <property type="match status" value="1"/>
</dbReference>
<dbReference type="Gene3D" id="3.40.190.10">
    <property type="entry name" value="Periplasmic binding protein-like II"/>
    <property type="match status" value="1"/>
</dbReference>
<protein>
    <submittedName>
        <fullName evidence="7">Extracellular solute-binding protein</fullName>
    </submittedName>
</protein>
<evidence type="ECO:0000313" key="7">
    <source>
        <dbReference type="EMBL" id="KTD03138.1"/>
    </source>
</evidence>
<dbReference type="RefSeq" id="WP_058443711.1">
    <property type="nucleotide sequence ID" value="NZ_CAAAHT010000012.1"/>
</dbReference>
<dbReference type="GO" id="GO:0015833">
    <property type="term" value="P:peptide transport"/>
    <property type="evidence" value="ECO:0007669"/>
    <property type="project" value="TreeGrafter"/>
</dbReference>
<keyword evidence="4" id="KW-0732">Signal</keyword>
<dbReference type="PANTHER" id="PTHR30290">
    <property type="entry name" value="PERIPLASMIC BINDING COMPONENT OF ABC TRANSPORTER"/>
    <property type="match status" value="1"/>
</dbReference>
<keyword evidence="5" id="KW-1133">Transmembrane helix</keyword>
<reference evidence="7 8" key="1">
    <citation type="submission" date="2015-11" db="EMBL/GenBank/DDBJ databases">
        <title>Genomic analysis of 38 Legionella species identifies large and diverse effector repertoires.</title>
        <authorList>
            <person name="Burstein D."/>
            <person name="Amaro F."/>
            <person name="Zusman T."/>
            <person name="Lifshitz Z."/>
            <person name="Cohen O."/>
            <person name="Gilbert J.A."/>
            <person name="Pupko T."/>
            <person name="Shuman H.A."/>
            <person name="Segal G."/>
        </authorList>
    </citation>
    <scope>NUCLEOTIDE SEQUENCE [LARGE SCALE GENOMIC DNA]</scope>
    <source>
        <strain evidence="7 8">WO-44C</strain>
    </source>
</reference>
<evidence type="ECO:0000256" key="5">
    <source>
        <dbReference type="SAM" id="Phobius"/>
    </source>
</evidence>
<dbReference type="GO" id="GO:0043190">
    <property type="term" value="C:ATP-binding cassette (ABC) transporter complex"/>
    <property type="evidence" value="ECO:0007669"/>
    <property type="project" value="InterPro"/>
</dbReference>
<proteinExistence type="inferred from homology"/>
<dbReference type="STRING" id="453.Lfee_0494"/>
<dbReference type="Pfam" id="PF00496">
    <property type="entry name" value="SBP_bac_5"/>
    <property type="match status" value="1"/>
</dbReference>
<dbReference type="PATRIC" id="fig|453.4.peg.537"/>
<comment type="caution">
    <text evidence="7">The sequence shown here is derived from an EMBL/GenBank/DDBJ whole genome shotgun (WGS) entry which is preliminary data.</text>
</comment>
<evidence type="ECO:0000259" key="6">
    <source>
        <dbReference type="Pfam" id="PF00496"/>
    </source>
</evidence>
<dbReference type="InterPro" id="IPR000914">
    <property type="entry name" value="SBP_5_dom"/>
</dbReference>
<name>A0A0W0U519_9GAMM</name>
<sequence>MTVFSRQGIVFLILFSTLLPSYAGWVLNNPYPENERLQKIFYSSFNEQPKTLDPAKSYSSNEYQFTSQIYEPVVEYDYLLRPYQLVPLNATSMPKVRYFDRSNQELSNPDEGEVAYSTYTIHIKPGIFFQPHPAFAKDEKGNYRYLQLPADYLDENDISSLSDFEYTGTRELLADDYIYEIKRLANPSVNSPIYGLMSEHIIGFREFASVLPMVINPNDFVDLRKYGMAGLRKIDDYTFEITLKGQYPQFLFWLAMPFFAPVPWEADRFYSQPGMDDNNLGFDWYPVGTGPFMLSENNPNKQMVLSKNPNFREDYFPSHGGQEDIDAGYLSHAGERLPLIEQAVFTLEKESIPRWNKFMQGYYDTSGVSEDSFDQAIQISATGEPRLTPSMVEKKMSLTQTTDPALYYLGFNMLDSVVGGTSERARKLRLAISIAVNFDENIAIFYNGRGNPAQGPIPPGIFGYKEGKEGINPYVYRWEAGRAKRRNIADAKALMREAGYPGGRNPKTGGALILHYDVPITGGPDDKAQLDWMRKQLAKIGIDLNVRATQYNRFQDKMRSGNAQIFSWGWNADYPDPENFLFMLYTANGKVKHGGENAANYSNRRYDRLFELMKNHPNDRQRQLLIDKMVEIVRHDAPWVWGINSETLILSQQWVSATKPSTFSRNTLKYLAVDVDLRNELRERWNKPVFWPLALLLILFVLTLLPLLIAYRRKEKQSAVRIK</sequence>
<accession>A0A0W0U519</accession>
<dbReference type="InterPro" id="IPR030678">
    <property type="entry name" value="Peptide/Ni-bd"/>
</dbReference>